<feature type="chain" id="PRO_5047323269" description="Pectinesterase inhibitor domain-containing protein" evidence="3">
    <location>
        <begin position="25"/>
        <end position="213"/>
    </location>
</feature>
<dbReference type="SMART" id="SM00856">
    <property type="entry name" value="PMEI"/>
    <property type="match status" value="1"/>
</dbReference>
<dbReference type="InterPro" id="IPR051955">
    <property type="entry name" value="PME_Inhibitor"/>
</dbReference>
<protein>
    <recommendedName>
        <fullName evidence="4">Pectinesterase inhibitor domain-containing protein</fullName>
    </recommendedName>
</protein>
<sequence length="213" mass="23137">MARNASCVLLLVSLSLFISATTTAKPTTTRSTSDINFVKTSCRSTTYPAICVQSLSGYASAIQQSPREMALTALSVSQARAESCKSFVTKLSKFKNLKSREQKAIHDCLDEVNDTVDRISKSVQELKQSGGSKGQDFEWHMSNVETWVSAALTDENTCSDGFAGKAFDGKVKTSVRAQIVSVAQYISNALCLVNQKSLDLRADWISAEDEGLD</sequence>
<dbReference type="InterPro" id="IPR006501">
    <property type="entry name" value="Pectinesterase_inhib_dom"/>
</dbReference>
<dbReference type="Gene3D" id="1.20.140.40">
    <property type="entry name" value="Invertase/pectin methylesterase inhibitor family protein"/>
    <property type="match status" value="1"/>
</dbReference>
<keyword evidence="1 3" id="KW-0732">Signal</keyword>
<name>A0ABQ8HFP0_9ROSI</name>
<comment type="similarity">
    <text evidence="2">Belongs to the PMEI family.</text>
</comment>
<comment type="caution">
    <text evidence="5">The sequence shown here is derived from an EMBL/GenBank/DDBJ whole genome shotgun (WGS) entry which is preliminary data.</text>
</comment>
<dbReference type="PANTHER" id="PTHR31080:SF87">
    <property type="entry name" value="PECTINESTERASE INHIBITOR 7"/>
    <property type="match status" value="1"/>
</dbReference>
<feature type="domain" description="Pectinesterase inhibitor" evidence="4">
    <location>
        <begin position="33"/>
        <end position="192"/>
    </location>
</feature>
<feature type="signal peptide" evidence="3">
    <location>
        <begin position="1"/>
        <end position="24"/>
    </location>
</feature>
<evidence type="ECO:0000313" key="6">
    <source>
        <dbReference type="Proteomes" id="UP000827721"/>
    </source>
</evidence>
<organism evidence="5 6">
    <name type="scientific">Xanthoceras sorbifolium</name>
    <dbReference type="NCBI Taxonomy" id="99658"/>
    <lineage>
        <taxon>Eukaryota</taxon>
        <taxon>Viridiplantae</taxon>
        <taxon>Streptophyta</taxon>
        <taxon>Embryophyta</taxon>
        <taxon>Tracheophyta</taxon>
        <taxon>Spermatophyta</taxon>
        <taxon>Magnoliopsida</taxon>
        <taxon>eudicotyledons</taxon>
        <taxon>Gunneridae</taxon>
        <taxon>Pentapetalae</taxon>
        <taxon>rosids</taxon>
        <taxon>malvids</taxon>
        <taxon>Sapindales</taxon>
        <taxon>Sapindaceae</taxon>
        <taxon>Xanthoceroideae</taxon>
        <taxon>Xanthoceras</taxon>
    </lineage>
</organism>
<gene>
    <name evidence="5" type="ORF">JRO89_XS11G0157600</name>
</gene>
<dbReference type="PANTHER" id="PTHR31080">
    <property type="entry name" value="PECTINESTERASE INHIBITOR-LIKE"/>
    <property type="match status" value="1"/>
</dbReference>
<reference evidence="5 6" key="1">
    <citation type="submission" date="2021-02" db="EMBL/GenBank/DDBJ databases">
        <title>Plant Genome Project.</title>
        <authorList>
            <person name="Zhang R.-G."/>
        </authorList>
    </citation>
    <scope>NUCLEOTIDE SEQUENCE [LARGE SCALE GENOMIC DNA]</scope>
    <source>
        <tissue evidence="5">Leaves</tissue>
    </source>
</reference>
<dbReference type="CDD" id="cd15798">
    <property type="entry name" value="PMEI-like_3"/>
    <property type="match status" value="1"/>
</dbReference>
<dbReference type="Pfam" id="PF04043">
    <property type="entry name" value="PMEI"/>
    <property type="match status" value="1"/>
</dbReference>
<proteinExistence type="inferred from homology"/>
<dbReference type="SUPFAM" id="SSF101148">
    <property type="entry name" value="Plant invertase/pectin methylesterase inhibitor"/>
    <property type="match status" value="1"/>
</dbReference>
<evidence type="ECO:0000256" key="3">
    <source>
        <dbReference type="SAM" id="SignalP"/>
    </source>
</evidence>
<accession>A0ABQ8HFP0</accession>
<dbReference type="EMBL" id="JAFEMO010000011">
    <property type="protein sequence ID" value="KAH7557441.1"/>
    <property type="molecule type" value="Genomic_DNA"/>
</dbReference>
<dbReference type="InterPro" id="IPR035513">
    <property type="entry name" value="Invertase/methylesterase_inhib"/>
</dbReference>
<evidence type="ECO:0000256" key="2">
    <source>
        <dbReference type="ARBA" id="ARBA00038471"/>
    </source>
</evidence>
<dbReference type="NCBIfam" id="TIGR01614">
    <property type="entry name" value="PME_inhib"/>
    <property type="match status" value="1"/>
</dbReference>
<evidence type="ECO:0000313" key="5">
    <source>
        <dbReference type="EMBL" id="KAH7557441.1"/>
    </source>
</evidence>
<evidence type="ECO:0000256" key="1">
    <source>
        <dbReference type="ARBA" id="ARBA00022729"/>
    </source>
</evidence>
<dbReference type="Proteomes" id="UP000827721">
    <property type="component" value="Unassembled WGS sequence"/>
</dbReference>
<keyword evidence="6" id="KW-1185">Reference proteome</keyword>
<evidence type="ECO:0000259" key="4">
    <source>
        <dbReference type="SMART" id="SM00856"/>
    </source>
</evidence>